<comment type="caution">
    <text evidence="1">The sequence shown here is derived from an EMBL/GenBank/DDBJ whole genome shotgun (WGS) entry which is preliminary data.</text>
</comment>
<organism evidence="1 2">
    <name type="scientific">Dallia pectoralis</name>
    <name type="common">Alaska blackfish</name>
    <dbReference type="NCBI Taxonomy" id="75939"/>
    <lineage>
        <taxon>Eukaryota</taxon>
        <taxon>Metazoa</taxon>
        <taxon>Chordata</taxon>
        <taxon>Craniata</taxon>
        <taxon>Vertebrata</taxon>
        <taxon>Euteleostomi</taxon>
        <taxon>Actinopterygii</taxon>
        <taxon>Neopterygii</taxon>
        <taxon>Teleostei</taxon>
        <taxon>Protacanthopterygii</taxon>
        <taxon>Esociformes</taxon>
        <taxon>Umbridae</taxon>
        <taxon>Dallia</taxon>
    </lineage>
</organism>
<evidence type="ECO:0000313" key="1">
    <source>
        <dbReference type="EMBL" id="KAJ7990921.1"/>
    </source>
</evidence>
<proteinExistence type="predicted"/>
<dbReference type="Proteomes" id="UP001157502">
    <property type="component" value="Chromosome 27"/>
</dbReference>
<accession>A0ACC2FHR3</accession>
<protein>
    <submittedName>
        <fullName evidence="1">Uncharacterized protein</fullName>
    </submittedName>
</protein>
<sequence length="108" mass="12016">MPHLLIVAITRCHGNRTHHKGNIQSTKDGEALTRGRPADLFICLVSPPRYSVYIYGSARACCVWFLPGKMTNTTGFAFSPTTRVRVDRRTNSVILFLPFLEPASQLPG</sequence>
<evidence type="ECO:0000313" key="2">
    <source>
        <dbReference type="Proteomes" id="UP001157502"/>
    </source>
</evidence>
<keyword evidence="2" id="KW-1185">Reference proteome</keyword>
<gene>
    <name evidence="1" type="ORF">DPEC_G00291900</name>
</gene>
<dbReference type="EMBL" id="CM055754">
    <property type="protein sequence ID" value="KAJ7990921.1"/>
    <property type="molecule type" value="Genomic_DNA"/>
</dbReference>
<name>A0ACC2FHR3_DALPE</name>
<reference evidence="1" key="1">
    <citation type="submission" date="2021-05" db="EMBL/GenBank/DDBJ databases">
        <authorList>
            <person name="Pan Q."/>
            <person name="Jouanno E."/>
            <person name="Zahm M."/>
            <person name="Klopp C."/>
            <person name="Cabau C."/>
            <person name="Louis A."/>
            <person name="Berthelot C."/>
            <person name="Parey E."/>
            <person name="Roest Crollius H."/>
            <person name="Montfort J."/>
            <person name="Robinson-Rechavi M."/>
            <person name="Bouchez O."/>
            <person name="Lampietro C."/>
            <person name="Lopez Roques C."/>
            <person name="Donnadieu C."/>
            <person name="Postlethwait J."/>
            <person name="Bobe J."/>
            <person name="Dillon D."/>
            <person name="Chandos A."/>
            <person name="von Hippel F."/>
            <person name="Guiguen Y."/>
        </authorList>
    </citation>
    <scope>NUCLEOTIDE SEQUENCE</scope>
    <source>
        <strain evidence="1">YG-Jan2019</strain>
    </source>
</reference>